<evidence type="ECO:0000313" key="3">
    <source>
        <dbReference type="EMBL" id="EIM57368.1"/>
    </source>
</evidence>
<keyword evidence="2" id="KW-0472">Membrane</keyword>
<reference evidence="3 4" key="1">
    <citation type="submission" date="2010-08" db="EMBL/GenBank/DDBJ databases">
        <authorList>
            <consortium name="US DOE Joint Genome Institute (JGI-PGF)"/>
            <person name="Lucas S."/>
            <person name="Copeland A."/>
            <person name="Lapidus A."/>
            <person name="Cheng J.-F."/>
            <person name="Bruce D."/>
            <person name="Goodwin L."/>
            <person name="Pitluck S."/>
            <person name="Land M.L."/>
            <person name="Hauser L."/>
            <person name="Chang Y.-J."/>
            <person name="Anderson I.J."/>
            <person name="Johnson E."/>
            <person name="Mulhopadhyay B."/>
            <person name="Kyrpides N."/>
            <person name="Woyke T.J."/>
        </authorList>
    </citation>
    <scope>NUCLEOTIDE SEQUENCE [LARGE SCALE GENOMIC DNA]</scope>
    <source>
        <strain evidence="3 4">6</strain>
    </source>
</reference>
<keyword evidence="4" id="KW-1185">Reference proteome</keyword>
<dbReference type="AlphaFoldDB" id="I5AU95"/>
<feature type="coiled-coil region" evidence="1">
    <location>
        <begin position="38"/>
        <end position="65"/>
    </location>
</feature>
<evidence type="ECO:0000256" key="1">
    <source>
        <dbReference type="SAM" id="Coils"/>
    </source>
</evidence>
<proteinExistence type="predicted"/>
<reference evidence="3 4" key="2">
    <citation type="submission" date="2012-02" db="EMBL/GenBank/DDBJ databases">
        <title>Improved High-Quality Draft sequence of Eubacterium cellulosolvens 6.</title>
        <authorList>
            <consortium name="US DOE Joint Genome Institute"/>
            <person name="Lucas S."/>
            <person name="Han J."/>
            <person name="Lapidus A."/>
            <person name="Cheng J.-F."/>
            <person name="Goodwin L."/>
            <person name="Pitluck S."/>
            <person name="Peters L."/>
            <person name="Mikhailova N."/>
            <person name="Gu W."/>
            <person name="Detter J.C."/>
            <person name="Han C."/>
            <person name="Tapia R."/>
            <person name="Land M."/>
            <person name="Hauser L."/>
            <person name="Kyrpides N."/>
            <person name="Ivanova N."/>
            <person name="Pagani I."/>
            <person name="Johnson E."/>
            <person name="Mukhopadhyay B."/>
            <person name="Anderson I."/>
            <person name="Woyke T."/>
        </authorList>
    </citation>
    <scope>NUCLEOTIDE SEQUENCE [LARGE SCALE GENOMIC DNA]</scope>
    <source>
        <strain evidence="3 4">6</strain>
    </source>
</reference>
<organism evidence="3 4">
    <name type="scientific">Eubacterium cellulosolvens (strain ATCC 43171 / JCM 9499 / 6)</name>
    <name type="common">Cillobacterium cellulosolvens</name>
    <dbReference type="NCBI Taxonomy" id="633697"/>
    <lineage>
        <taxon>Bacteria</taxon>
        <taxon>Bacillati</taxon>
        <taxon>Bacillota</taxon>
        <taxon>Clostridia</taxon>
        <taxon>Eubacteriales</taxon>
        <taxon>Eubacteriaceae</taxon>
        <taxon>Eubacterium</taxon>
    </lineage>
</organism>
<name>I5AU95_EUBC6</name>
<accession>I5AU95</accession>
<keyword evidence="2" id="KW-0812">Transmembrane</keyword>
<evidence type="ECO:0000256" key="2">
    <source>
        <dbReference type="SAM" id="Phobius"/>
    </source>
</evidence>
<keyword evidence="2" id="KW-1133">Transmembrane helix</keyword>
<dbReference type="Proteomes" id="UP000005753">
    <property type="component" value="Chromosome"/>
</dbReference>
<evidence type="ECO:0000313" key="4">
    <source>
        <dbReference type="Proteomes" id="UP000005753"/>
    </source>
</evidence>
<dbReference type="EMBL" id="CM001487">
    <property type="protein sequence ID" value="EIM57368.1"/>
    <property type="molecule type" value="Genomic_DNA"/>
</dbReference>
<protein>
    <submittedName>
        <fullName evidence="3">Uncharacterized protein</fullName>
    </submittedName>
</protein>
<feature type="transmembrane region" description="Helical" evidence="2">
    <location>
        <begin position="18"/>
        <end position="36"/>
    </location>
</feature>
<gene>
    <name evidence="3" type="ORF">EubceDRAFT1_1579</name>
</gene>
<dbReference type="HOGENOM" id="CLU_2616718_0_0_9"/>
<dbReference type="STRING" id="633697.EubceDRAFT1_1579"/>
<keyword evidence="1" id="KW-0175">Coiled coil</keyword>
<sequence length="78" mass="8708">MSEQWQFLLDHSEIRFDVWALLALIVLIAAVVYFIIRAIQMSGKKKELQEQMEKLDEELGNAVSAMGAAGAVQNGSKQ</sequence>